<dbReference type="EMBL" id="JBBXJM010000006">
    <property type="protein sequence ID" value="KAL1405733.1"/>
    <property type="molecule type" value="Genomic_DNA"/>
</dbReference>
<keyword evidence="3" id="KW-1185">Reference proteome</keyword>
<gene>
    <name evidence="2" type="ORF">Q8F55_007403</name>
</gene>
<dbReference type="InterPro" id="IPR037401">
    <property type="entry name" value="SnoaL-like"/>
</dbReference>
<dbReference type="GeneID" id="95988446"/>
<name>A0ABR3PTF9_9TREE</name>
<feature type="domain" description="SnoaL-like" evidence="1">
    <location>
        <begin position="14"/>
        <end position="145"/>
    </location>
</feature>
<dbReference type="RefSeq" id="XP_069205677.1">
    <property type="nucleotide sequence ID" value="XM_069355836.1"/>
</dbReference>
<proteinExistence type="predicted"/>
<protein>
    <recommendedName>
        <fullName evidence="1">SnoaL-like domain-containing protein</fullName>
    </recommendedName>
</protein>
<dbReference type="SUPFAM" id="SSF54427">
    <property type="entry name" value="NTF2-like"/>
    <property type="match status" value="1"/>
</dbReference>
<dbReference type="Pfam" id="PF13577">
    <property type="entry name" value="SnoaL_4"/>
    <property type="match status" value="1"/>
</dbReference>
<dbReference type="Proteomes" id="UP001565368">
    <property type="component" value="Unassembled WGS sequence"/>
</dbReference>
<accession>A0ABR3PTF9</accession>
<evidence type="ECO:0000259" key="1">
    <source>
        <dbReference type="Pfam" id="PF13577"/>
    </source>
</evidence>
<dbReference type="Gene3D" id="3.10.450.50">
    <property type="match status" value="1"/>
</dbReference>
<comment type="caution">
    <text evidence="2">The sequence shown here is derived from an EMBL/GenBank/DDBJ whole genome shotgun (WGS) entry which is preliminary data.</text>
</comment>
<organism evidence="2 3">
    <name type="scientific">Vanrija albida</name>
    <dbReference type="NCBI Taxonomy" id="181172"/>
    <lineage>
        <taxon>Eukaryota</taxon>
        <taxon>Fungi</taxon>
        <taxon>Dikarya</taxon>
        <taxon>Basidiomycota</taxon>
        <taxon>Agaricomycotina</taxon>
        <taxon>Tremellomycetes</taxon>
        <taxon>Trichosporonales</taxon>
        <taxon>Trichosporonaceae</taxon>
        <taxon>Vanrija</taxon>
    </lineage>
</organism>
<dbReference type="CDD" id="cd00531">
    <property type="entry name" value="NTF2_like"/>
    <property type="match status" value="1"/>
</dbReference>
<dbReference type="InterPro" id="IPR032710">
    <property type="entry name" value="NTF2-like_dom_sf"/>
</dbReference>
<reference evidence="2 3" key="1">
    <citation type="submission" date="2023-08" db="EMBL/GenBank/DDBJ databases">
        <title>Annotated Genome Sequence of Vanrija albida AlHP1.</title>
        <authorList>
            <person name="Herzog R."/>
        </authorList>
    </citation>
    <scope>NUCLEOTIDE SEQUENCE [LARGE SCALE GENOMIC DNA]</scope>
    <source>
        <strain evidence="2 3">AlHP1</strain>
    </source>
</reference>
<evidence type="ECO:0000313" key="2">
    <source>
        <dbReference type="EMBL" id="KAL1405733.1"/>
    </source>
</evidence>
<sequence>MAPRTPHAALTPQQSADRLALRELFDAYAHCADRRDAEGQQALFTPDTKFSVFMAGPGTEPSYVLTGRDSLAPVFADLNKYDATTHFNGQQTVTFSSETRATGESYTIAHHLYKGDDGKRKIMVASLRYLDVFEKVGELWFFAERELVLDWAEVRDCAAE</sequence>
<evidence type="ECO:0000313" key="3">
    <source>
        <dbReference type="Proteomes" id="UP001565368"/>
    </source>
</evidence>